<reference evidence="14" key="1">
    <citation type="submission" date="2021-02" db="EMBL/GenBank/DDBJ databases">
        <authorList>
            <person name="Nowell W R."/>
        </authorList>
    </citation>
    <scope>NUCLEOTIDE SEQUENCE</scope>
</reference>
<organism evidence="14 17">
    <name type="scientific">Didymodactylos carnosus</name>
    <dbReference type="NCBI Taxonomy" id="1234261"/>
    <lineage>
        <taxon>Eukaryota</taxon>
        <taxon>Metazoa</taxon>
        <taxon>Spiralia</taxon>
        <taxon>Gnathifera</taxon>
        <taxon>Rotifera</taxon>
        <taxon>Eurotatoria</taxon>
        <taxon>Bdelloidea</taxon>
        <taxon>Philodinida</taxon>
        <taxon>Philodinidae</taxon>
        <taxon>Didymodactylos</taxon>
    </lineage>
</organism>
<feature type="compositionally biased region" description="Basic residues" evidence="11">
    <location>
        <begin position="53"/>
        <end position="72"/>
    </location>
</feature>
<keyword evidence="5 9" id="KW-0238">DNA-binding</keyword>
<dbReference type="GO" id="GO:0030182">
    <property type="term" value="P:neuron differentiation"/>
    <property type="evidence" value="ECO:0007669"/>
    <property type="project" value="TreeGrafter"/>
</dbReference>
<evidence type="ECO:0000256" key="8">
    <source>
        <dbReference type="ARBA" id="ARBA00023242"/>
    </source>
</evidence>
<dbReference type="PROSITE" id="PS00027">
    <property type="entry name" value="HOMEOBOX_1"/>
    <property type="match status" value="1"/>
</dbReference>
<feature type="domain" description="Homeobox" evidence="12">
    <location>
        <begin position="182"/>
        <end position="242"/>
    </location>
</feature>
<dbReference type="EMBL" id="CAJOBA010002357">
    <property type="protein sequence ID" value="CAF3641525.1"/>
    <property type="molecule type" value="Genomic_DNA"/>
</dbReference>
<dbReference type="Pfam" id="PF00046">
    <property type="entry name" value="Homeodomain"/>
    <property type="match status" value="1"/>
</dbReference>
<dbReference type="InterPro" id="IPR001356">
    <property type="entry name" value="HD"/>
</dbReference>
<dbReference type="CDD" id="cd00086">
    <property type="entry name" value="homeodomain"/>
    <property type="match status" value="1"/>
</dbReference>
<feature type="compositionally biased region" description="Basic and acidic residues" evidence="11">
    <location>
        <begin position="261"/>
        <end position="275"/>
    </location>
</feature>
<dbReference type="PANTHER" id="PTHR24339">
    <property type="entry name" value="HOMEOBOX PROTEIN EMX-RELATED"/>
    <property type="match status" value="1"/>
</dbReference>
<keyword evidence="17" id="KW-1185">Reference proteome</keyword>
<dbReference type="InterPro" id="IPR050877">
    <property type="entry name" value="EMX-VAX-Noto_Homeobox_TFs"/>
</dbReference>
<feature type="compositionally biased region" description="Polar residues" evidence="11">
    <location>
        <begin position="79"/>
        <end position="88"/>
    </location>
</feature>
<dbReference type="GO" id="GO:0005634">
    <property type="term" value="C:nucleus"/>
    <property type="evidence" value="ECO:0007669"/>
    <property type="project" value="UniProtKB-SubCell"/>
</dbReference>
<dbReference type="Proteomes" id="UP000681722">
    <property type="component" value="Unassembled WGS sequence"/>
</dbReference>
<dbReference type="Proteomes" id="UP000682733">
    <property type="component" value="Unassembled WGS sequence"/>
</dbReference>
<dbReference type="GO" id="GO:0007417">
    <property type="term" value="P:central nervous system development"/>
    <property type="evidence" value="ECO:0007669"/>
    <property type="project" value="TreeGrafter"/>
</dbReference>
<evidence type="ECO:0000256" key="9">
    <source>
        <dbReference type="PROSITE-ProRule" id="PRU00108"/>
    </source>
</evidence>
<evidence type="ECO:0000259" key="12">
    <source>
        <dbReference type="PROSITE" id="PS50071"/>
    </source>
</evidence>
<dbReference type="GO" id="GO:0000978">
    <property type="term" value="F:RNA polymerase II cis-regulatory region sequence-specific DNA binding"/>
    <property type="evidence" value="ECO:0007669"/>
    <property type="project" value="TreeGrafter"/>
</dbReference>
<evidence type="ECO:0000256" key="1">
    <source>
        <dbReference type="ARBA" id="ARBA00004123"/>
    </source>
</evidence>
<evidence type="ECO:0000313" key="14">
    <source>
        <dbReference type="EMBL" id="CAF0908634.1"/>
    </source>
</evidence>
<dbReference type="InterPro" id="IPR017970">
    <property type="entry name" value="Homeobox_CS"/>
</dbReference>
<dbReference type="EMBL" id="CAJNOK010002356">
    <property type="protein sequence ID" value="CAF0856450.1"/>
    <property type="molecule type" value="Genomic_DNA"/>
</dbReference>
<dbReference type="OrthoDB" id="6159439at2759"/>
<evidence type="ECO:0000256" key="6">
    <source>
        <dbReference type="ARBA" id="ARBA00023155"/>
    </source>
</evidence>
<keyword evidence="6 9" id="KW-0371">Homeobox</keyword>
<dbReference type="FunFam" id="1.10.10.60:FF:000450">
    <property type="entry name" value="Homeobox protein notochord"/>
    <property type="match status" value="1"/>
</dbReference>
<accession>A0A814A525</accession>
<evidence type="ECO:0000256" key="4">
    <source>
        <dbReference type="ARBA" id="ARBA00023015"/>
    </source>
</evidence>
<dbReference type="SUPFAM" id="SSF46689">
    <property type="entry name" value="Homeodomain-like"/>
    <property type="match status" value="1"/>
</dbReference>
<feature type="region of interest" description="Disordered" evidence="11">
    <location>
        <begin position="41"/>
        <end position="95"/>
    </location>
</feature>
<dbReference type="GO" id="GO:0000981">
    <property type="term" value="F:DNA-binding transcription factor activity, RNA polymerase II-specific"/>
    <property type="evidence" value="ECO:0007669"/>
    <property type="project" value="InterPro"/>
</dbReference>
<feature type="compositionally biased region" description="Polar residues" evidence="11">
    <location>
        <begin position="251"/>
        <end position="260"/>
    </location>
</feature>
<dbReference type="AlphaFoldDB" id="A0A814A525"/>
<dbReference type="Proteomes" id="UP000663829">
    <property type="component" value="Unassembled WGS sequence"/>
</dbReference>
<proteinExistence type="predicted"/>
<dbReference type="PANTHER" id="PTHR24339:SF67">
    <property type="entry name" value="GNOT1 HOMEODOMAIN PROTEIN-RELATED"/>
    <property type="match status" value="1"/>
</dbReference>
<dbReference type="SMART" id="SM00389">
    <property type="entry name" value="HOX"/>
    <property type="match status" value="1"/>
</dbReference>
<protein>
    <recommendedName>
        <fullName evidence="12">Homeobox domain-containing protein</fullName>
    </recommendedName>
</protein>
<evidence type="ECO:0000256" key="7">
    <source>
        <dbReference type="ARBA" id="ARBA00023163"/>
    </source>
</evidence>
<keyword evidence="3" id="KW-0678">Repressor</keyword>
<dbReference type="EMBL" id="CAJOBC010001635">
    <property type="protein sequence ID" value="CAF3690108.1"/>
    <property type="molecule type" value="Genomic_DNA"/>
</dbReference>
<evidence type="ECO:0000256" key="10">
    <source>
        <dbReference type="RuleBase" id="RU000682"/>
    </source>
</evidence>
<gene>
    <name evidence="14" type="ORF">GPM918_LOCUS9025</name>
    <name evidence="13" type="ORF">OVA965_LOCUS7410</name>
    <name evidence="16" type="ORF">SRO942_LOCUS9026</name>
    <name evidence="15" type="ORF">TMI583_LOCUS7408</name>
</gene>
<feature type="region of interest" description="Disordered" evidence="11">
    <location>
        <begin position="117"/>
        <end position="136"/>
    </location>
</feature>
<comment type="subcellular location">
    <subcellularLocation>
        <location evidence="1 9 10">Nucleus</location>
    </subcellularLocation>
</comment>
<dbReference type="EMBL" id="CAJNOQ010001635">
    <property type="protein sequence ID" value="CAF0908634.1"/>
    <property type="molecule type" value="Genomic_DNA"/>
</dbReference>
<dbReference type="Proteomes" id="UP000677228">
    <property type="component" value="Unassembled WGS sequence"/>
</dbReference>
<keyword evidence="8 9" id="KW-0539">Nucleus</keyword>
<evidence type="ECO:0000256" key="11">
    <source>
        <dbReference type="SAM" id="MobiDB-lite"/>
    </source>
</evidence>
<dbReference type="PROSITE" id="PS50071">
    <property type="entry name" value="HOMEOBOX_2"/>
    <property type="match status" value="1"/>
</dbReference>
<evidence type="ECO:0000313" key="15">
    <source>
        <dbReference type="EMBL" id="CAF3641525.1"/>
    </source>
</evidence>
<dbReference type="Gene3D" id="1.10.10.60">
    <property type="entry name" value="Homeodomain-like"/>
    <property type="match status" value="1"/>
</dbReference>
<evidence type="ECO:0000313" key="13">
    <source>
        <dbReference type="EMBL" id="CAF0856450.1"/>
    </source>
</evidence>
<keyword evidence="7" id="KW-0804">Transcription</keyword>
<evidence type="ECO:0000256" key="3">
    <source>
        <dbReference type="ARBA" id="ARBA00022491"/>
    </source>
</evidence>
<evidence type="ECO:0000256" key="2">
    <source>
        <dbReference type="ARBA" id="ARBA00022473"/>
    </source>
</evidence>
<sequence>MYTIGSDQDFAVQMAASLQQLPYRSAFYMTSPFLISNLKTSTTSSSHLTQNHHFGKRVRKNDKYSSKKHVNKYHKDSSTKQLSNSTNRPAKKSFDIESLLEQHSVTVYNDRRFNTSISGNDTLDNSVDDDSESVATSPFRSPISSYAIYNQLKSLQEQDIASSENLCNRKTSPLTTPRQNGTRPKRIRTIFTPEQLERLEAEFEKQQYMVGNERYYLATTLNLSEAQVKVWFQNRRIKWRRQSLEEHQHRLTSLSIGSTSKQHDDSKYDENHTEENDIDIDESTNNENQLGNI</sequence>
<evidence type="ECO:0000313" key="16">
    <source>
        <dbReference type="EMBL" id="CAF3690108.1"/>
    </source>
</evidence>
<evidence type="ECO:0000313" key="17">
    <source>
        <dbReference type="Proteomes" id="UP000663829"/>
    </source>
</evidence>
<dbReference type="InterPro" id="IPR009057">
    <property type="entry name" value="Homeodomain-like_sf"/>
</dbReference>
<evidence type="ECO:0000256" key="5">
    <source>
        <dbReference type="ARBA" id="ARBA00023125"/>
    </source>
</evidence>
<name>A0A814A525_9BILA</name>
<keyword evidence="4" id="KW-0805">Transcription regulation</keyword>
<comment type="caution">
    <text evidence="14">The sequence shown here is derived from an EMBL/GenBank/DDBJ whole genome shotgun (WGS) entry which is preliminary data.</text>
</comment>
<feature type="DNA-binding region" description="Homeobox" evidence="9">
    <location>
        <begin position="184"/>
        <end position="243"/>
    </location>
</feature>
<feature type="region of interest" description="Disordered" evidence="11">
    <location>
        <begin position="248"/>
        <end position="293"/>
    </location>
</feature>
<keyword evidence="2" id="KW-0217">Developmental protein</keyword>